<comment type="caution">
    <text evidence="6">The sequence shown here is derived from an EMBL/GenBank/DDBJ whole genome shotgun (WGS) entry which is preliminary data.</text>
</comment>
<dbReference type="EMBL" id="JAVDXT010000007">
    <property type="protein sequence ID" value="MDR7380190.1"/>
    <property type="molecule type" value="Genomic_DNA"/>
</dbReference>
<evidence type="ECO:0000256" key="1">
    <source>
        <dbReference type="ARBA" id="ARBA00004442"/>
    </source>
</evidence>
<dbReference type="Pfam" id="PF06629">
    <property type="entry name" value="MipA"/>
    <property type="match status" value="1"/>
</dbReference>
<accession>A0ABU2CFT9</accession>
<evidence type="ECO:0000256" key="3">
    <source>
        <dbReference type="ARBA" id="ARBA00022729"/>
    </source>
</evidence>
<name>A0ABU2CFT9_9BURK</name>
<evidence type="ECO:0000256" key="2">
    <source>
        <dbReference type="ARBA" id="ARBA00005722"/>
    </source>
</evidence>
<organism evidence="6 7">
    <name type="scientific">Rhodoferax ferrireducens</name>
    <dbReference type="NCBI Taxonomy" id="192843"/>
    <lineage>
        <taxon>Bacteria</taxon>
        <taxon>Pseudomonadati</taxon>
        <taxon>Pseudomonadota</taxon>
        <taxon>Betaproteobacteria</taxon>
        <taxon>Burkholderiales</taxon>
        <taxon>Comamonadaceae</taxon>
        <taxon>Rhodoferax</taxon>
    </lineage>
</organism>
<keyword evidence="4" id="KW-0472">Membrane</keyword>
<evidence type="ECO:0000313" key="7">
    <source>
        <dbReference type="Proteomes" id="UP001180487"/>
    </source>
</evidence>
<dbReference type="RefSeq" id="WP_310377071.1">
    <property type="nucleotide sequence ID" value="NZ_JAVDXT010000007.1"/>
</dbReference>
<evidence type="ECO:0000313" key="6">
    <source>
        <dbReference type="EMBL" id="MDR7380190.1"/>
    </source>
</evidence>
<keyword evidence="3" id="KW-0732">Signal</keyword>
<evidence type="ECO:0000256" key="5">
    <source>
        <dbReference type="ARBA" id="ARBA00023237"/>
    </source>
</evidence>
<protein>
    <submittedName>
        <fullName evidence="6">Outer membrane scaffolding protein for murein synthesis (MipA/OmpV family)</fullName>
    </submittedName>
</protein>
<sequence length="248" mass="27120">MPKWEAGIGVSTLRIPDYRGSDEAQTYVLPFPYFIYRGDKLKVDRDGVRGELFNTDRARLEISLGATVPVNSSKNAARTGMPNLDASIEIGPSFEYTLARSDDRRMKLDFRLPVRTGFTFGSSPFGRNIGLVATPGLNLDVKDVMGMPGWNLGVVGGLLYGSARNHAYYYGVEQQYASANRPAYTARGGYGGTQLIMALSKRFDSVWVGAFARADALSGAVFEDSPLVRSKSYVTAGVGVAWIFKESR</sequence>
<keyword evidence="7" id="KW-1185">Reference proteome</keyword>
<dbReference type="Proteomes" id="UP001180487">
    <property type="component" value="Unassembled WGS sequence"/>
</dbReference>
<comment type="subcellular location">
    <subcellularLocation>
        <location evidence="1">Cell outer membrane</location>
    </subcellularLocation>
</comment>
<comment type="similarity">
    <text evidence="2">Belongs to the MipA/OmpV family.</text>
</comment>
<proteinExistence type="inferred from homology"/>
<gene>
    <name evidence="6" type="ORF">J2X19_004892</name>
</gene>
<dbReference type="PANTHER" id="PTHR38776:SF1">
    <property type="entry name" value="MLTA-INTERACTING PROTEIN-RELATED"/>
    <property type="match status" value="1"/>
</dbReference>
<keyword evidence="5" id="KW-0998">Cell outer membrane</keyword>
<evidence type="ECO:0000256" key="4">
    <source>
        <dbReference type="ARBA" id="ARBA00023136"/>
    </source>
</evidence>
<dbReference type="InterPro" id="IPR010583">
    <property type="entry name" value="MipA"/>
</dbReference>
<dbReference type="PANTHER" id="PTHR38776">
    <property type="entry name" value="MLTA-INTERACTING PROTEIN-RELATED"/>
    <property type="match status" value="1"/>
</dbReference>
<reference evidence="6 7" key="1">
    <citation type="submission" date="2023-07" db="EMBL/GenBank/DDBJ databases">
        <title>Sorghum-associated microbial communities from plants grown in Nebraska, USA.</title>
        <authorList>
            <person name="Schachtman D."/>
        </authorList>
    </citation>
    <scope>NUCLEOTIDE SEQUENCE [LARGE SCALE GENOMIC DNA]</scope>
    <source>
        <strain evidence="6 7">BE313</strain>
    </source>
</reference>